<dbReference type="Proteomes" id="UP000510686">
    <property type="component" value="Chromosome 2"/>
</dbReference>
<organism evidence="2 3">
    <name type="scientific">Metarhizium brunneum</name>
    <dbReference type="NCBI Taxonomy" id="500148"/>
    <lineage>
        <taxon>Eukaryota</taxon>
        <taxon>Fungi</taxon>
        <taxon>Dikarya</taxon>
        <taxon>Ascomycota</taxon>
        <taxon>Pezizomycotina</taxon>
        <taxon>Sordariomycetes</taxon>
        <taxon>Hypocreomycetidae</taxon>
        <taxon>Hypocreales</taxon>
        <taxon>Clavicipitaceae</taxon>
        <taxon>Metarhizium</taxon>
    </lineage>
</organism>
<proteinExistence type="predicted"/>
<evidence type="ECO:0000313" key="3">
    <source>
        <dbReference type="Proteomes" id="UP000510686"/>
    </source>
</evidence>
<sequence>MKCNSIALAALAFIAGSVIAAPANIESRDIPLLGGHSGPLQGLGETLDSIEKLVPGLGQ</sequence>
<dbReference type="GeneID" id="26239622"/>
<dbReference type="KEGG" id="mbrn:26239622"/>
<reference evidence="2 3" key="1">
    <citation type="submission" date="2020-07" db="EMBL/GenBank/DDBJ databases">
        <title>Telomere length de novo assembly of all 7 chromosomes of the fungus, Metarhizium brunneum, using a novel assembly pipeline.</title>
        <authorList>
            <person name="Saud z."/>
            <person name="Kortsinoglou A."/>
            <person name="Kouvelis V.N."/>
            <person name="Butt T.M."/>
        </authorList>
    </citation>
    <scope>NUCLEOTIDE SEQUENCE [LARGE SCALE GENOMIC DNA]</scope>
    <source>
        <strain evidence="2 3">4556</strain>
    </source>
</reference>
<dbReference type="EMBL" id="CP058933">
    <property type="protein sequence ID" value="QLI67413.1"/>
    <property type="molecule type" value="Genomic_DNA"/>
</dbReference>
<dbReference type="OrthoDB" id="4869833at2759"/>
<keyword evidence="1" id="KW-0732">Signal</keyword>
<dbReference type="RefSeq" id="XP_014547059.1">
    <property type="nucleotide sequence ID" value="XM_014691573.1"/>
</dbReference>
<keyword evidence="3" id="KW-1185">Reference proteome</keyword>
<dbReference type="AlphaFoldDB" id="A0A7D5UVB7"/>
<protein>
    <submittedName>
        <fullName evidence="2">Uncharacterized protein</fullName>
    </submittedName>
</protein>
<name>A0A7D5UVB7_9HYPO</name>
<accession>A0A7D5UVB7</accession>
<feature type="chain" id="PRO_5028962151" evidence="1">
    <location>
        <begin position="21"/>
        <end position="59"/>
    </location>
</feature>
<evidence type="ECO:0000313" key="2">
    <source>
        <dbReference type="EMBL" id="QLI67413.1"/>
    </source>
</evidence>
<feature type="signal peptide" evidence="1">
    <location>
        <begin position="1"/>
        <end position="20"/>
    </location>
</feature>
<evidence type="ECO:0000256" key="1">
    <source>
        <dbReference type="SAM" id="SignalP"/>
    </source>
</evidence>
<gene>
    <name evidence="2" type="ORF">G6M90_00g036680</name>
</gene>